<name>A0ABY5WBH9_9ACTN</name>
<dbReference type="PROSITE" id="PS51015">
    <property type="entry name" value="YDG"/>
    <property type="match status" value="1"/>
</dbReference>
<evidence type="ECO:0000313" key="3">
    <source>
        <dbReference type="Proteomes" id="UP001059617"/>
    </source>
</evidence>
<dbReference type="InterPro" id="IPR036987">
    <property type="entry name" value="SRA-YDG_sf"/>
</dbReference>
<dbReference type="Gene3D" id="1.10.30.50">
    <property type="match status" value="1"/>
</dbReference>
<sequence>MVSGGYVDDEDFGNEIVYTGQGGNDPSTKRRIADQTLTLGNAGLARSQLDGNPVRVVRGASGDPAHSPSIGFRPLDELGGGPADRVKTVIQRLVRSTVVANGVKQKHNYRCQVCGVQLMTAAGPYAEAAHIRALGKPHNGPDVMSNVLCLCPNHHVLFDAGAIHVDATGVVRDTLTGAEISKLLTVPGHTIDPSQLAYHRESHG</sequence>
<dbReference type="Gene3D" id="2.30.280.10">
    <property type="entry name" value="SRA-YDG"/>
    <property type="match status" value="1"/>
</dbReference>
<keyword evidence="2" id="KW-0378">Hydrolase</keyword>
<dbReference type="PANTHER" id="PTHR14140:SF27">
    <property type="entry name" value="OS04G0289800 PROTEIN"/>
    <property type="match status" value="1"/>
</dbReference>
<dbReference type="Pfam" id="PF02182">
    <property type="entry name" value="SAD_SRA"/>
    <property type="match status" value="1"/>
</dbReference>
<dbReference type="GO" id="GO:0004519">
    <property type="term" value="F:endonuclease activity"/>
    <property type="evidence" value="ECO:0007669"/>
    <property type="project" value="UniProtKB-KW"/>
</dbReference>
<dbReference type="SMART" id="SM00466">
    <property type="entry name" value="SRA"/>
    <property type="match status" value="1"/>
</dbReference>
<accession>A0ABY5WBH9</accession>
<feature type="domain" description="YDG" evidence="1">
    <location>
        <begin position="1"/>
        <end position="110"/>
    </location>
</feature>
<gene>
    <name evidence="2" type="ORF">Dfulv_21275</name>
</gene>
<keyword evidence="3" id="KW-1185">Reference proteome</keyword>
<dbReference type="InterPro" id="IPR015947">
    <property type="entry name" value="PUA-like_sf"/>
</dbReference>
<dbReference type="EMBL" id="CP073720">
    <property type="protein sequence ID" value="UWP86631.1"/>
    <property type="molecule type" value="Genomic_DNA"/>
</dbReference>
<evidence type="ECO:0000259" key="1">
    <source>
        <dbReference type="PROSITE" id="PS51015"/>
    </source>
</evidence>
<keyword evidence="2" id="KW-0540">Nuclease</keyword>
<reference evidence="2" key="2">
    <citation type="submission" date="2022-09" db="EMBL/GenBank/DDBJ databases">
        <title>Biosynthetic gene clusters of Dactylosporangioum fulvum.</title>
        <authorList>
            <person name="Caradec T."/>
        </authorList>
    </citation>
    <scope>NUCLEOTIDE SEQUENCE</scope>
    <source>
        <strain evidence="2">NRRL B-16292</strain>
    </source>
</reference>
<dbReference type="Pfam" id="PF13391">
    <property type="entry name" value="HNH_2"/>
    <property type="match status" value="1"/>
</dbReference>
<dbReference type="InterPro" id="IPR045134">
    <property type="entry name" value="UHRF1/2-like"/>
</dbReference>
<organism evidence="2 3">
    <name type="scientific">Dactylosporangium fulvum</name>
    <dbReference type="NCBI Taxonomy" id="53359"/>
    <lineage>
        <taxon>Bacteria</taxon>
        <taxon>Bacillati</taxon>
        <taxon>Actinomycetota</taxon>
        <taxon>Actinomycetes</taxon>
        <taxon>Micromonosporales</taxon>
        <taxon>Micromonosporaceae</taxon>
        <taxon>Dactylosporangium</taxon>
    </lineage>
</organism>
<keyword evidence="2" id="KW-0255">Endonuclease</keyword>
<dbReference type="InterPro" id="IPR003105">
    <property type="entry name" value="SRA_YDG"/>
</dbReference>
<dbReference type="Proteomes" id="UP001059617">
    <property type="component" value="Chromosome"/>
</dbReference>
<proteinExistence type="predicted"/>
<evidence type="ECO:0000313" key="2">
    <source>
        <dbReference type="EMBL" id="UWP86631.1"/>
    </source>
</evidence>
<reference evidence="2" key="1">
    <citation type="submission" date="2021-04" db="EMBL/GenBank/DDBJ databases">
        <authorList>
            <person name="Hartkoorn R.C."/>
            <person name="Beaudoing E."/>
            <person name="Hot D."/>
        </authorList>
    </citation>
    <scope>NUCLEOTIDE SEQUENCE</scope>
    <source>
        <strain evidence="2">NRRL B-16292</strain>
    </source>
</reference>
<dbReference type="CDD" id="cd00085">
    <property type="entry name" value="HNHc"/>
    <property type="match status" value="1"/>
</dbReference>
<protein>
    <submittedName>
        <fullName evidence="2">HNH endonuclease</fullName>
    </submittedName>
</protein>
<dbReference type="SUPFAM" id="SSF88697">
    <property type="entry name" value="PUA domain-like"/>
    <property type="match status" value="1"/>
</dbReference>
<dbReference type="InterPro" id="IPR003615">
    <property type="entry name" value="HNH_nuc"/>
</dbReference>
<dbReference type="PANTHER" id="PTHR14140">
    <property type="entry name" value="E3 UBIQUITIN-PROTEIN LIGASE UHRF-RELATED"/>
    <property type="match status" value="1"/>
</dbReference>